<proteinExistence type="predicted"/>
<feature type="domain" description="Cadherin" evidence="11">
    <location>
        <begin position="762"/>
        <end position="883"/>
    </location>
</feature>
<dbReference type="FunFam" id="2.60.40.60:FF:000092">
    <property type="entry name" value="Protocadherin 8"/>
    <property type="match status" value="1"/>
</dbReference>
<evidence type="ECO:0000256" key="5">
    <source>
        <dbReference type="ARBA" id="ARBA00022989"/>
    </source>
</evidence>
<feature type="region of interest" description="Disordered" evidence="9">
    <location>
        <begin position="938"/>
        <end position="964"/>
    </location>
</feature>
<dbReference type="InterPro" id="IPR050174">
    <property type="entry name" value="Protocadherin/Cadherin-CA"/>
</dbReference>
<dbReference type="PRINTS" id="PR00205">
    <property type="entry name" value="CADHERIN"/>
</dbReference>
<dbReference type="EMBL" id="SKCS01000084">
    <property type="protein sequence ID" value="TNN17900.1"/>
    <property type="molecule type" value="Genomic_DNA"/>
</dbReference>
<dbReference type="Proteomes" id="UP000311919">
    <property type="component" value="Unassembled WGS sequence"/>
</dbReference>
<comment type="caution">
    <text evidence="12">The sequence shown here is derived from an EMBL/GenBank/DDBJ whole genome shotgun (WGS) entry which is preliminary data.</text>
</comment>
<dbReference type="GO" id="GO:0007156">
    <property type="term" value="P:homophilic cell adhesion via plasma membrane adhesion molecules"/>
    <property type="evidence" value="ECO:0007669"/>
    <property type="project" value="InterPro"/>
</dbReference>
<feature type="domain" description="Cadherin" evidence="11">
    <location>
        <begin position="225"/>
        <end position="354"/>
    </location>
</feature>
<feature type="domain" description="Cadherin" evidence="11">
    <location>
        <begin position="55"/>
        <end position="224"/>
    </location>
</feature>
<evidence type="ECO:0000256" key="7">
    <source>
        <dbReference type="ARBA" id="ARBA00023180"/>
    </source>
</evidence>
<feature type="transmembrane region" description="Helical" evidence="10">
    <location>
        <begin position="1150"/>
        <end position="1176"/>
    </location>
</feature>
<feature type="region of interest" description="Disordered" evidence="9">
    <location>
        <begin position="1076"/>
        <end position="1097"/>
    </location>
</feature>
<dbReference type="InterPro" id="IPR015919">
    <property type="entry name" value="Cadherin-like_sf"/>
</dbReference>
<evidence type="ECO:0000256" key="2">
    <source>
        <dbReference type="ARBA" id="ARBA00022692"/>
    </source>
</evidence>
<feature type="domain" description="Cadherin" evidence="11">
    <location>
        <begin position="528"/>
        <end position="658"/>
    </location>
</feature>
<sequence>MISKNMIKLPLLDNFTINLFILIIWHNVEMQTTDNITSNRLSRSTSSMINFNGLPITRLYVSIPEELTPGSLVLDLHKNPKISNFITDQNALLMHNTGSYRYRLLNAFDSYLFRIGPKTGKVTVATRLDREALCSSLKAQFCCNTRSVNIPPPVVSDSDWKLRSTEMNPSQQCYLVVHISLQPDTEMNQNVDTTNSHQQDKTNRAALIYLYIHLEDINDHTPQFSAHSVDLNVMEDTPVGSVLHYFRISDPDIGVNSLESINLTVVPLPNLAADQSTKLRQTNFLIPDLLSKPFEVLMTRDGATFSLRNQLDREIVPAYDVTLVALDGNKQNPRSSQIGFRVHVADVNDNPPKWLKQKSISDVQTLNYEHDTNLEIENDYPRFLVSVPENTQVGALIFWLQARDADIGENARLQYLVDTSAPGGLVGADYLSIQPNTGEVRLRTQLDYEMISMQINGPEIDVPIVVHDNPRNGRQLSARATLVIRVLDVNDVHPTIVATPLAPVLSSGSFYPNSVENNHVTSVFGIWENQPPGQPVATIHVSDPDTGDGGVVACTITSEHFRLVTESSSSSSRSPYETLYDTTSLDAMKPDYNVPKVIEALSGSATYQLISAQRLDRETTARHQVLLTCRDHDTVKPLVFTYRLDIEVMDENDNPPIISLDKLVLTCPENSSPGKVIGRLNVTDADIGENARLRFWIDEADVNWINIQPNTGEIRVNTVFDRELEPERAFTVYVSDSGVNAHTASAEIKIEILDENDHTPHFTDLYFFSIPENSSPDTEVGQIHAVDEDIGDNGKVQYFLRQPSREFDLDKTTGKLTVRKNIIDISKYHSNELFGKFISLLDREQKDAYELTVYAEDCGNPSRRATTIVHISISDVNDHAPEFRYPTPHGTGSLLNISCAQLGSQIIAHVQANDSDTGRNGDIEYSIIRQHTRHQLQKVKRSGVDGDVSGDAEDNSENNVSIGKTSQLNQTVLTDTKDSKIVPNVKNKTIELINASNSRHVKWAPLSQVLSGGPTEEHFDIDSYSGQLFLIHPIFDCSQSVDVRLLIQATDGGQPSKSSTAQLTLHIYPAIVSNELDNSNHQNDNSNSNNNNNNFPSVTDIRRNLDFSRRTSSNTNAWTDHKNSRSVYQQVGFSVSSPSMSSNQRNMSNYHWSAIVGLIVAMIVLVLLLCLMLIILRRRFIIDARKLPTKDKSTVNIDGDKYQTMVGMTIRSNDTTIQDIYNRSGSQIGQQLHEVANNSQAHSTFSTKTLSPHPGEEFNCSPISTMLFDTHHHSLVSNNFFRTLPITPSTATAIVSPSTGVALNTGEVALIQHDPMSIQNRSNNTTANNNNNLCNTEQPQSIYKGQNSELYGYIDTQPRRKKLILQGNAYQTLQTNHHQNLQNMSSFNRIMPADFTNTTNYIINNGNNGNNNDPLKRSVTQYPQYKTGQYTPLLDMNNQKHMVLEQLRLVQASQPNLCIGFQGDRDDDEEGEDRDVNDIEDNISNNNNRNNTIDDCHSFGHTHRKESLTNQERAFSLTNLIPQKTEIMSFNEYNKNNNAKNKNNINGLYKSKNCIQCEPSSPSVNKQLQPSHEGEHQHQRLVLVNNKMHRLKHITSPITTPTLNMNHCVTLKPIQSKNTTDDITKNTISDTITTATNSNSNNINSYCTVSFV</sequence>
<keyword evidence="3" id="KW-0677">Repeat</keyword>
<dbReference type="PROSITE" id="PS00232">
    <property type="entry name" value="CADHERIN_1"/>
    <property type="match status" value="3"/>
</dbReference>
<comment type="subcellular location">
    <subcellularLocation>
        <location evidence="1">Membrane</location>
        <topology evidence="1">Single-pass membrane protein</topology>
    </subcellularLocation>
</comment>
<evidence type="ECO:0000259" key="11">
    <source>
        <dbReference type="PROSITE" id="PS50268"/>
    </source>
</evidence>
<dbReference type="PANTHER" id="PTHR24028:SF146">
    <property type="entry name" value="CADHERIN 96CB, ISOFORM D-RELATED"/>
    <property type="match status" value="1"/>
</dbReference>
<keyword evidence="2 10" id="KW-0812">Transmembrane</keyword>
<accession>A0A4Z2DP11</accession>
<name>A0A4Z2DP11_SCHJA</name>
<feature type="region of interest" description="Disordered" evidence="9">
    <location>
        <begin position="1463"/>
        <end position="1489"/>
    </location>
</feature>
<evidence type="ECO:0000256" key="1">
    <source>
        <dbReference type="ARBA" id="ARBA00004167"/>
    </source>
</evidence>
<feature type="domain" description="Cadherin" evidence="11">
    <location>
        <begin position="668"/>
        <end position="762"/>
    </location>
</feature>
<dbReference type="CDD" id="cd11304">
    <property type="entry name" value="Cadherin_repeat"/>
    <property type="match status" value="7"/>
</dbReference>
<keyword evidence="7" id="KW-0325">Glycoprotein</keyword>
<dbReference type="Gene3D" id="2.60.40.60">
    <property type="entry name" value="Cadherins"/>
    <property type="match status" value="8"/>
</dbReference>
<keyword evidence="4 8" id="KW-0106">Calcium</keyword>
<evidence type="ECO:0000256" key="4">
    <source>
        <dbReference type="ARBA" id="ARBA00022837"/>
    </source>
</evidence>
<reference evidence="12 13" key="1">
    <citation type="submission" date="2019-03" db="EMBL/GenBank/DDBJ databases">
        <title>An improved genome assembly of the fluke Schistosoma japonicum.</title>
        <authorList>
            <person name="Hu W."/>
            <person name="Luo F."/>
            <person name="Yin M."/>
            <person name="Mo X."/>
            <person name="Sun C."/>
            <person name="Wu Q."/>
            <person name="Zhu B."/>
            <person name="Xiang M."/>
            <person name="Wang J."/>
            <person name="Wang Y."/>
            <person name="Zhang T."/>
            <person name="Xu B."/>
            <person name="Zheng H."/>
            <person name="Feng Z."/>
        </authorList>
    </citation>
    <scope>NUCLEOTIDE SEQUENCE [LARGE SCALE GENOMIC DNA]</scope>
    <source>
        <strain evidence="12">HuSjv2</strain>
        <tissue evidence="12">Worms</tissue>
    </source>
</reference>
<dbReference type="PROSITE" id="PS50268">
    <property type="entry name" value="CADHERIN_2"/>
    <property type="match status" value="6"/>
</dbReference>
<evidence type="ECO:0000313" key="12">
    <source>
        <dbReference type="EMBL" id="TNN17900.1"/>
    </source>
</evidence>
<keyword evidence="13" id="KW-1185">Reference proteome</keyword>
<dbReference type="PANTHER" id="PTHR24028">
    <property type="entry name" value="CADHERIN-87A"/>
    <property type="match status" value="1"/>
</dbReference>
<feature type="compositionally biased region" description="Acidic residues" evidence="9">
    <location>
        <begin position="1465"/>
        <end position="1481"/>
    </location>
</feature>
<dbReference type="InterPro" id="IPR002126">
    <property type="entry name" value="Cadherin-like_dom"/>
</dbReference>
<dbReference type="Pfam" id="PF00028">
    <property type="entry name" value="Cadherin"/>
    <property type="match status" value="3"/>
</dbReference>
<dbReference type="SUPFAM" id="SSF49313">
    <property type="entry name" value="Cadherin-like"/>
    <property type="match status" value="7"/>
</dbReference>
<dbReference type="OrthoDB" id="6252479at2759"/>
<evidence type="ECO:0000256" key="3">
    <source>
        <dbReference type="ARBA" id="ARBA00022737"/>
    </source>
</evidence>
<evidence type="ECO:0000256" key="10">
    <source>
        <dbReference type="SAM" id="Phobius"/>
    </source>
</evidence>
<feature type="compositionally biased region" description="Low complexity" evidence="9">
    <location>
        <begin position="1079"/>
        <end position="1094"/>
    </location>
</feature>
<dbReference type="STRING" id="6182.A0A4Z2DP11"/>
<evidence type="ECO:0000313" key="13">
    <source>
        <dbReference type="Proteomes" id="UP000311919"/>
    </source>
</evidence>
<dbReference type="GO" id="GO:0005886">
    <property type="term" value="C:plasma membrane"/>
    <property type="evidence" value="ECO:0007669"/>
    <property type="project" value="InterPro"/>
</dbReference>
<evidence type="ECO:0000256" key="9">
    <source>
        <dbReference type="SAM" id="MobiDB-lite"/>
    </source>
</evidence>
<dbReference type="GO" id="GO:0005509">
    <property type="term" value="F:calcium ion binding"/>
    <property type="evidence" value="ECO:0007669"/>
    <property type="project" value="UniProtKB-UniRule"/>
</dbReference>
<protein>
    <submittedName>
        <fullName evidence="12">Protocadherin-11 Y-linked isoform 1</fullName>
    </submittedName>
</protein>
<dbReference type="InterPro" id="IPR020894">
    <property type="entry name" value="Cadherin_CS"/>
</dbReference>
<dbReference type="FunFam" id="2.60.40.60:FF:000020">
    <property type="entry name" value="Dachsous cadherin-related 1b"/>
    <property type="match status" value="1"/>
</dbReference>
<organism evidence="12 13">
    <name type="scientific">Schistosoma japonicum</name>
    <name type="common">Blood fluke</name>
    <dbReference type="NCBI Taxonomy" id="6182"/>
    <lineage>
        <taxon>Eukaryota</taxon>
        <taxon>Metazoa</taxon>
        <taxon>Spiralia</taxon>
        <taxon>Lophotrochozoa</taxon>
        <taxon>Platyhelminthes</taxon>
        <taxon>Trematoda</taxon>
        <taxon>Digenea</taxon>
        <taxon>Strigeidida</taxon>
        <taxon>Schistosomatoidea</taxon>
        <taxon>Schistosomatidae</taxon>
        <taxon>Schistosoma</taxon>
    </lineage>
</organism>
<keyword evidence="6 10" id="KW-0472">Membrane</keyword>
<gene>
    <name evidence="12" type="ORF">EWB00_010627</name>
</gene>
<evidence type="ECO:0000256" key="8">
    <source>
        <dbReference type="PROSITE-ProRule" id="PRU00043"/>
    </source>
</evidence>
<keyword evidence="5 10" id="KW-1133">Transmembrane helix</keyword>
<dbReference type="SMART" id="SM00112">
    <property type="entry name" value="CA"/>
    <property type="match status" value="7"/>
</dbReference>
<evidence type="ECO:0000256" key="6">
    <source>
        <dbReference type="ARBA" id="ARBA00023136"/>
    </source>
</evidence>
<feature type="domain" description="Cadherin" evidence="11">
    <location>
        <begin position="379"/>
        <end position="496"/>
    </location>
</feature>